<dbReference type="AlphaFoldDB" id="X6P360"/>
<evidence type="ECO:0000313" key="5">
    <source>
        <dbReference type="Proteomes" id="UP000023152"/>
    </source>
</evidence>
<gene>
    <name evidence="4" type="ORF">RFI_05116</name>
</gene>
<dbReference type="InterPro" id="IPR051498">
    <property type="entry name" value="Phosducin-like_chap/apop_reg"/>
</dbReference>
<dbReference type="GO" id="GO:0006457">
    <property type="term" value="P:protein folding"/>
    <property type="evidence" value="ECO:0007669"/>
    <property type="project" value="TreeGrafter"/>
</dbReference>
<dbReference type="PANTHER" id="PTHR45809:SF3">
    <property type="entry name" value="VIRAL IAP-ASSOCIATED FACTOR HOMOLOG"/>
    <property type="match status" value="1"/>
</dbReference>
<dbReference type="EMBL" id="ASPP01004543">
    <property type="protein sequence ID" value="ETO32002.1"/>
    <property type="molecule type" value="Genomic_DNA"/>
</dbReference>
<organism evidence="4 5">
    <name type="scientific">Reticulomyxa filosa</name>
    <dbReference type="NCBI Taxonomy" id="46433"/>
    <lineage>
        <taxon>Eukaryota</taxon>
        <taxon>Sar</taxon>
        <taxon>Rhizaria</taxon>
        <taxon>Retaria</taxon>
        <taxon>Foraminifera</taxon>
        <taxon>Monothalamids</taxon>
        <taxon>Reticulomyxidae</taxon>
        <taxon>Reticulomyxa</taxon>
    </lineage>
</organism>
<comment type="similarity">
    <text evidence="1">Belongs to the phosducin family.</text>
</comment>
<dbReference type="SUPFAM" id="SSF52833">
    <property type="entry name" value="Thioredoxin-like"/>
    <property type="match status" value="1"/>
</dbReference>
<evidence type="ECO:0000313" key="4">
    <source>
        <dbReference type="EMBL" id="ETO32002.1"/>
    </source>
</evidence>
<feature type="region of interest" description="Disordered" evidence="2">
    <location>
        <begin position="231"/>
        <end position="258"/>
    </location>
</feature>
<proteinExistence type="inferred from homology"/>
<dbReference type="InterPro" id="IPR036249">
    <property type="entry name" value="Thioredoxin-like_sf"/>
</dbReference>
<feature type="signal peptide" evidence="3">
    <location>
        <begin position="1"/>
        <end position="17"/>
    </location>
</feature>
<dbReference type="Proteomes" id="UP000023152">
    <property type="component" value="Unassembled WGS sequence"/>
</dbReference>
<feature type="chain" id="PRO_5004976395" evidence="3">
    <location>
        <begin position="18"/>
        <end position="258"/>
    </location>
</feature>
<keyword evidence="3" id="KW-0732">Signal</keyword>
<accession>X6P360</accession>
<feature type="compositionally biased region" description="Acidic residues" evidence="2">
    <location>
        <begin position="240"/>
        <end position="258"/>
    </location>
</feature>
<dbReference type="GO" id="GO:0005737">
    <property type="term" value="C:cytoplasm"/>
    <property type="evidence" value="ECO:0007669"/>
    <property type="project" value="TreeGrafter"/>
</dbReference>
<dbReference type="PANTHER" id="PTHR45809">
    <property type="entry name" value="VIRAL IAP-ASSOCIATED FACTOR HOMOLOG"/>
    <property type="match status" value="1"/>
</dbReference>
<keyword evidence="5" id="KW-1185">Reference proteome</keyword>
<name>X6P360_RETFI</name>
<comment type="caution">
    <text evidence="4">The sequence shown here is derived from an EMBL/GenBank/DDBJ whole genome shotgun (WGS) entry which is preliminary data.</text>
</comment>
<evidence type="ECO:0000256" key="2">
    <source>
        <dbReference type="SAM" id="MobiDB-lite"/>
    </source>
</evidence>
<sequence length="258" mass="29574">MCVFSFVFLYIFKPCKVTVLVFSLNKIMDQLQFACQLVAEELIIKKKEKMTEEKAADEKEVYKKKERPEVDEKAKIEESTCHVKLVRKEEYTTEVTKASSKGLVICCLFAQSQTESNKMLQCLESLAKKFKACKFVKILGHECIDNYPDENCPTLLLYKNQTAIGHIKGLQCFGGLRVISPDVIEWEFARIGAWKSQLTINPRNISLSHTNSNSLSQQRLQQQRRYKNTLKSTDLPYSSDDAETFDDENLASDLSDLD</sequence>
<dbReference type="OrthoDB" id="45518at2759"/>
<reference evidence="4 5" key="1">
    <citation type="journal article" date="2013" name="Curr. Biol.">
        <title>The Genome of the Foraminiferan Reticulomyxa filosa.</title>
        <authorList>
            <person name="Glockner G."/>
            <person name="Hulsmann N."/>
            <person name="Schleicher M."/>
            <person name="Noegel A.A."/>
            <person name="Eichinger L."/>
            <person name="Gallinger C."/>
            <person name="Pawlowski J."/>
            <person name="Sierra R."/>
            <person name="Euteneuer U."/>
            <person name="Pillet L."/>
            <person name="Moustafa A."/>
            <person name="Platzer M."/>
            <person name="Groth M."/>
            <person name="Szafranski K."/>
            <person name="Schliwa M."/>
        </authorList>
    </citation>
    <scope>NUCLEOTIDE SEQUENCE [LARGE SCALE GENOMIC DNA]</scope>
</reference>
<evidence type="ECO:0000256" key="1">
    <source>
        <dbReference type="ARBA" id="ARBA00009686"/>
    </source>
</evidence>
<dbReference type="Gene3D" id="3.40.30.10">
    <property type="entry name" value="Glutaredoxin"/>
    <property type="match status" value="1"/>
</dbReference>
<protein>
    <submittedName>
        <fullName evidence="4">Phosducin-like protein</fullName>
    </submittedName>
</protein>
<evidence type="ECO:0000256" key="3">
    <source>
        <dbReference type="SAM" id="SignalP"/>
    </source>
</evidence>